<proteinExistence type="predicted"/>
<protein>
    <recommendedName>
        <fullName evidence="4">Hpc2-related domain-containing protein</fullName>
    </recommendedName>
</protein>
<dbReference type="Proteomes" id="UP001153076">
    <property type="component" value="Unassembled WGS sequence"/>
</dbReference>
<dbReference type="GO" id="GO:0006325">
    <property type="term" value="P:chromatin organization"/>
    <property type="evidence" value="ECO:0007669"/>
    <property type="project" value="TreeGrafter"/>
</dbReference>
<evidence type="ECO:0000313" key="2">
    <source>
        <dbReference type="EMBL" id="KAJ8450330.1"/>
    </source>
</evidence>
<evidence type="ECO:0000256" key="1">
    <source>
        <dbReference type="SAM" id="MobiDB-lite"/>
    </source>
</evidence>
<reference evidence="2" key="1">
    <citation type="submission" date="2022-04" db="EMBL/GenBank/DDBJ databases">
        <title>Carnegiea gigantea Genome sequencing and assembly v2.</title>
        <authorList>
            <person name="Copetti D."/>
            <person name="Sanderson M.J."/>
            <person name="Burquez A."/>
            <person name="Wojciechowski M.F."/>
        </authorList>
    </citation>
    <scope>NUCLEOTIDE SEQUENCE</scope>
    <source>
        <strain evidence="2">SGP5-SGP5p</strain>
        <tissue evidence="2">Aerial part</tissue>
    </source>
</reference>
<dbReference type="AlphaFoldDB" id="A0A9Q1QS56"/>
<comment type="caution">
    <text evidence="2">The sequence shown here is derived from an EMBL/GenBank/DDBJ whole genome shotgun (WGS) entry which is preliminary data.</text>
</comment>
<dbReference type="GO" id="GO:0005634">
    <property type="term" value="C:nucleus"/>
    <property type="evidence" value="ECO:0007669"/>
    <property type="project" value="TreeGrafter"/>
</dbReference>
<accession>A0A9Q1QS56</accession>
<dbReference type="OrthoDB" id="68076at2759"/>
<feature type="region of interest" description="Disordered" evidence="1">
    <location>
        <begin position="155"/>
        <end position="195"/>
    </location>
</feature>
<keyword evidence="3" id="KW-1185">Reference proteome</keyword>
<dbReference type="PANTHER" id="PTHR21669">
    <property type="entry name" value="CAPZ-INTERACTING PROTEIN AND RELATED PROTEINS"/>
    <property type="match status" value="1"/>
</dbReference>
<evidence type="ECO:0008006" key="4">
    <source>
        <dbReference type="Google" id="ProtNLM"/>
    </source>
</evidence>
<organism evidence="2 3">
    <name type="scientific">Carnegiea gigantea</name>
    <dbReference type="NCBI Taxonomy" id="171969"/>
    <lineage>
        <taxon>Eukaryota</taxon>
        <taxon>Viridiplantae</taxon>
        <taxon>Streptophyta</taxon>
        <taxon>Embryophyta</taxon>
        <taxon>Tracheophyta</taxon>
        <taxon>Spermatophyta</taxon>
        <taxon>Magnoliopsida</taxon>
        <taxon>eudicotyledons</taxon>
        <taxon>Gunneridae</taxon>
        <taxon>Pentapetalae</taxon>
        <taxon>Caryophyllales</taxon>
        <taxon>Cactineae</taxon>
        <taxon>Cactaceae</taxon>
        <taxon>Cactoideae</taxon>
        <taxon>Echinocereeae</taxon>
        <taxon>Carnegiea</taxon>
    </lineage>
</organism>
<dbReference type="PANTHER" id="PTHR21669:SF28">
    <property type="entry name" value="YEMANUCLEIN"/>
    <property type="match status" value="1"/>
</dbReference>
<name>A0A9Q1QS56_9CARY</name>
<feature type="compositionally biased region" description="Basic and acidic residues" evidence="1">
    <location>
        <begin position="169"/>
        <end position="180"/>
    </location>
</feature>
<evidence type="ECO:0000313" key="3">
    <source>
        <dbReference type="Proteomes" id="UP001153076"/>
    </source>
</evidence>
<dbReference type="EMBL" id="JAKOGI010000016">
    <property type="protein sequence ID" value="KAJ8450330.1"/>
    <property type="molecule type" value="Genomic_DNA"/>
</dbReference>
<feature type="region of interest" description="Disordered" evidence="1">
    <location>
        <begin position="228"/>
        <end position="262"/>
    </location>
</feature>
<feature type="compositionally biased region" description="Basic residues" evidence="1">
    <location>
        <begin position="181"/>
        <end position="193"/>
    </location>
</feature>
<gene>
    <name evidence="2" type="ORF">Cgig2_004787</name>
</gene>
<sequence>MAEEGGAAAGDSSSAARVKSSFVKVGDRTRFTVELRPGETTIVSWKKLMKDAAKADGVSFSSTTKAAAAAVAVAAAAATEPPTNAHPSLESRLAPGQPATNELKDAAPPNRFSAVIEKIERLYMDEYFEVDKSKTKHDGYFVNRGTLEKISEPLVSANQQPKKRRRREMAKAPGDDDNGHRPGKHLKVGKKGAGRSMLSVEKHVVPASQGPVKNLEEMKIQGQVNASGTLHQNVGGDGKSLLDISQPLRSSNGDASSYLADSSEKQKTGLLAAKNHSSKLKENNPEESEVVIQQKDKSGMRERIDLNLPDNKQTVQPIVSTFFSALVFKFPKKPKASSLEKAIRELEKMVAESRPPAVDAQDADGSSQSIKRRLPREIKLKLAKVARLAYASNGKVSKEVLNRLMGILGHIIQIRTLKRHLKVMMNTSLSAKQEKDDKFQQIKKEVMEMVKARVPSIMSKAAELQSGGSGDIQESGHSDKASKVQIYMDATLEDKICDLYDIFVDGLDEDAAPQVRKLYAELAELWPKGVMDNHGIKRAICRAKERRRALNERNKVG</sequence>